<dbReference type="InterPro" id="IPR050696">
    <property type="entry name" value="FtsA/MreB"/>
</dbReference>
<dbReference type="Pfam" id="PF11104">
    <property type="entry name" value="PilM_2"/>
    <property type="match status" value="1"/>
</dbReference>
<dbReference type="GO" id="GO:0051301">
    <property type="term" value="P:cell division"/>
    <property type="evidence" value="ECO:0007669"/>
    <property type="project" value="UniProtKB-KW"/>
</dbReference>
<dbReference type="OrthoDB" id="9773403at2"/>
<organism evidence="1 2">
    <name type="scientific">Meiothermus taiwanensis</name>
    <dbReference type="NCBI Taxonomy" id="172827"/>
    <lineage>
        <taxon>Bacteria</taxon>
        <taxon>Thermotogati</taxon>
        <taxon>Deinococcota</taxon>
        <taxon>Deinococci</taxon>
        <taxon>Thermales</taxon>
        <taxon>Thermaceae</taxon>
        <taxon>Meiothermus</taxon>
    </lineage>
</organism>
<name>A0A399DS28_9DEIN</name>
<keyword evidence="1" id="KW-0131">Cell cycle</keyword>
<dbReference type="NCBIfam" id="TIGR01175">
    <property type="entry name" value="pilM"/>
    <property type="match status" value="1"/>
</dbReference>
<evidence type="ECO:0000313" key="2">
    <source>
        <dbReference type="Proteomes" id="UP000266089"/>
    </source>
</evidence>
<evidence type="ECO:0000313" key="1">
    <source>
        <dbReference type="EMBL" id="RIH74213.1"/>
    </source>
</evidence>
<proteinExistence type="predicted"/>
<dbReference type="PANTHER" id="PTHR32432:SF3">
    <property type="entry name" value="ETHANOLAMINE UTILIZATION PROTEIN EUTJ"/>
    <property type="match status" value="1"/>
</dbReference>
<comment type="caution">
    <text evidence="1">The sequence shown here is derived from an EMBL/GenBank/DDBJ whole genome shotgun (WGS) entry which is preliminary data.</text>
</comment>
<sequence length="378" mass="41464">MRDFFGGLLRPRIEALGLEIGSANIKMVELSGTPPSLKNLSIRPTPPGVIQEGSIIEPGALTDVIKEMLAEMRTRKRYVVTAASNLAVITRTLQVPKMPIKQMEEAVRWEAERYIPFPIDEVVLDYAPLDAYESIPDGEQMDVVVGAARQETVASLVEALKAAGLEPLVIDVKPFAGLRTLAARLVSTDREPITLFLEIGAESSALVLTRGERLLLNRVINLSGKDFTAAISKAFNIDVVAAEDAKKNYGLATIPTEDEDLLLDFDAERERFNPARMYDAIRPVLVELTTELRRSLEFFRVQVGDLGVDQGFVAGGGSKLRSLVPLLSDTLGIPLETADPWQGLQIDKSRFDLEYLRSLAPEFTVPVGLALRGVNPLD</sequence>
<reference evidence="1 2" key="1">
    <citation type="submission" date="2018-08" db="EMBL/GenBank/DDBJ databases">
        <title>Meiothermus cateniformans JCM 15151 genome sequencing project.</title>
        <authorList>
            <person name="Da Costa M.S."/>
            <person name="Albuquerque L."/>
            <person name="Raposo P."/>
            <person name="Froufe H.J.C."/>
            <person name="Barroso C.S."/>
            <person name="Egas C."/>
        </authorList>
    </citation>
    <scope>NUCLEOTIDE SEQUENCE [LARGE SCALE GENOMIC DNA]</scope>
    <source>
        <strain evidence="1 2">JCM 15151</strain>
    </source>
</reference>
<accession>A0A399DS28</accession>
<dbReference type="PIRSF" id="PIRSF019169">
    <property type="entry name" value="PilM"/>
    <property type="match status" value="1"/>
</dbReference>
<dbReference type="InterPro" id="IPR005883">
    <property type="entry name" value="PilM"/>
</dbReference>
<protein>
    <submittedName>
        <fullName evidence="1">Cell division protein FtsA</fullName>
    </submittedName>
</protein>
<dbReference type="Proteomes" id="UP000266089">
    <property type="component" value="Unassembled WGS sequence"/>
</dbReference>
<dbReference type="AlphaFoldDB" id="A0A399DS28"/>
<gene>
    <name evidence="1" type="primary">ftsA_2</name>
    <name evidence="1" type="ORF">Mcate_02801</name>
</gene>
<dbReference type="RefSeq" id="WP_043983346.1">
    <property type="nucleotide sequence ID" value="NZ_JBHSXZ010000027.1"/>
</dbReference>
<dbReference type="EMBL" id="QWKX01000139">
    <property type="protein sequence ID" value="RIH74213.1"/>
    <property type="molecule type" value="Genomic_DNA"/>
</dbReference>
<dbReference type="InterPro" id="IPR043129">
    <property type="entry name" value="ATPase_NBD"/>
</dbReference>
<keyword evidence="1" id="KW-0132">Cell division</keyword>
<dbReference type="PANTHER" id="PTHR32432">
    <property type="entry name" value="CELL DIVISION PROTEIN FTSA-RELATED"/>
    <property type="match status" value="1"/>
</dbReference>
<dbReference type="CDD" id="cd24049">
    <property type="entry name" value="ASKHA_NBD_PilM"/>
    <property type="match status" value="1"/>
</dbReference>
<dbReference type="Gene3D" id="3.30.1490.300">
    <property type="match status" value="1"/>
</dbReference>
<dbReference type="SUPFAM" id="SSF53067">
    <property type="entry name" value="Actin-like ATPase domain"/>
    <property type="match status" value="2"/>
</dbReference>
<dbReference type="Gene3D" id="3.30.420.40">
    <property type="match status" value="2"/>
</dbReference>